<name>A0A6P1TJ51_9FIRM</name>
<organism evidence="3 4">
    <name type="scientific">Anaerocolumna sedimenticola</name>
    <dbReference type="NCBI Taxonomy" id="2696063"/>
    <lineage>
        <taxon>Bacteria</taxon>
        <taxon>Bacillati</taxon>
        <taxon>Bacillota</taxon>
        <taxon>Clostridia</taxon>
        <taxon>Lachnospirales</taxon>
        <taxon>Lachnospiraceae</taxon>
        <taxon>Anaerocolumna</taxon>
    </lineage>
</organism>
<keyword evidence="1" id="KW-0812">Transmembrane</keyword>
<dbReference type="AlphaFoldDB" id="A0A6P1TJ51"/>
<keyword evidence="4" id="KW-1185">Reference proteome</keyword>
<dbReference type="Proteomes" id="UP000464314">
    <property type="component" value="Chromosome"/>
</dbReference>
<feature type="domain" description="NodB homology" evidence="2">
    <location>
        <begin position="58"/>
        <end position="237"/>
    </location>
</feature>
<dbReference type="PROSITE" id="PS51677">
    <property type="entry name" value="NODB"/>
    <property type="match status" value="1"/>
</dbReference>
<evidence type="ECO:0000313" key="3">
    <source>
        <dbReference type="EMBL" id="QHQ61230.1"/>
    </source>
</evidence>
<dbReference type="SUPFAM" id="SSF88713">
    <property type="entry name" value="Glycoside hydrolase/deacetylase"/>
    <property type="match status" value="1"/>
</dbReference>
<dbReference type="RefSeq" id="WP_161838056.1">
    <property type="nucleotide sequence ID" value="NZ_CP048000.1"/>
</dbReference>
<sequence>MDNEQQDKLKFFIKTGIAVLSFLVLMVLGIKYIPAAVTVTNSANSERLPINCVDQKENKVALSFDAAYGNEDTEEILETLALHNVKATFFLTGGWIEKYPGDVRAIAEAGHDLGNHSENHKHMSQLTKEECKDEIIKTQNKVKELTGIEMKLFRPPYGDFNNTLIETTDELGYYCIAWDVDSLDWKDYGVESIIDTVLNHKHLENGSIILFHCGSKFTKDALEGIIVGLEDKGYKIVPVSQLIYTDDYYLDEEGRQIKK</sequence>
<gene>
    <name evidence="3" type="ORF">Ana3638_10975</name>
</gene>
<protein>
    <submittedName>
        <fullName evidence="3">Polysaccharide deacetylase family protein</fullName>
    </submittedName>
</protein>
<evidence type="ECO:0000259" key="2">
    <source>
        <dbReference type="PROSITE" id="PS51677"/>
    </source>
</evidence>
<dbReference type="CDD" id="cd10917">
    <property type="entry name" value="CE4_NodB_like_6s_7s"/>
    <property type="match status" value="1"/>
</dbReference>
<evidence type="ECO:0000313" key="4">
    <source>
        <dbReference type="Proteomes" id="UP000464314"/>
    </source>
</evidence>
<dbReference type="InterPro" id="IPR011330">
    <property type="entry name" value="Glyco_hydro/deAcase_b/a-brl"/>
</dbReference>
<evidence type="ECO:0000256" key="1">
    <source>
        <dbReference type="SAM" id="Phobius"/>
    </source>
</evidence>
<dbReference type="Gene3D" id="3.20.20.370">
    <property type="entry name" value="Glycoside hydrolase/deacetylase"/>
    <property type="match status" value="1"/>
</dbReference>
<accession>A0A6P1TJ51</accession>
<keyword evidence="1" id="KW-1133">Transmembrane helix</keyword>
<dbReference type="EMBL" id="CP048000">
    <property type="protein sequence ID" value="QHQ61230.1"/>
    <property type="molecule type" value="Genomic_DNA"/>
</dbReference>
<proteinExistence type="predicted"/>
<keyword evidence="1" id="KW-0472">Membrane</keyword>
<dbReference type="GO" id="GO:0005975">
    <property type="term" value="P:carbohydrate metabolic process"/>
    <property type="evidence" value="ECO:0007669"/>
    <property type="project" value="InterPro"/>
</dbReference>
<dbReference type="InterPro" id="IPR002509">
    <property type="entry name" value="NODB_dom"/>
</dbReference>
<dbReference type="InterPro" id="IPR050248">
    <property type="entry name" value="Polysacc_deacetylase_ArnD"/>
</dbReference>
<reference evidence="3 4" key="1">
    <citation type="submission" date="2020-01" db="EMBL/GenBank/DDBJ databases">
        <title>Genome analysis of Anaerocolumna sp. CBA3638.</title>
        <authorList>
            <person name="Kim J."/>
            <person name="Roh S.W."/>
        </authorList>
    </citation>
    <scope>NUCLEOTIDE SEQUENCE [LARGE SCALE GENOMIC DNA]</scope>
    <source>
        <strain evidence="3 4">CBA3638</strain>
    </source>
</reference>
<feature type="transmembrane region" description="Helical" evidence="1">
    <location>
        <begin position="12"/>
        <end position="33"/>
    </location>
</feature>
<dbReference type="PANTHER" id="PTHR10587:SF128">
    <property type="entry name" value="POLYSACCHARIDE DEACETYLASE PDAB-RELATED"/>
    <property type="match status" value="1"/>
</dbReference>
<dbReference type="GO" id="GO:0016810">
    <property type="term" value="F:hydrolase activity, acting on carbon-nitrogen (but not peptide) bonds"/>
    <property type="evidence" value="ECO:0007669"/>
    <property type="project" value="InterPro"/>
</dbReference>
<dbReference type="KEGG" id="anr:Ana3638_10975"/>
<dbReference type="Pfam" id="PF01522">
    <property type="entry name" value="Polysacc_deac_1"/>
    <property type="match status" value="1"/>
</dbReference>
<dbReference type="PANTHER" id="PTHR10587">
    <property type="entry name" value="GLYCOSYL TRANSFERASE-RELATED"/>
    <property type="match status" value="1"/>
</dbReference>
<dbReference type="GO" id="GO:0016020">
    <property type="term" value="C:membrane"/>
    <property type="evidence" value="ECO:0007669"/>
    <property type="project" value="TreeGrafter"/>
</dbReference>